<dbReference type="GeneID" id="14407557"/>
<feature type="domain" description="Aminotransferase class I/classII large" evidence="8">
    <location>
        <begin position="36"/>
        <end position="357"/>
    </location>
</feature>
<dbReference type="RefSeq" id="WP_015323887.1">
    <property type="nucleotide sequence ID" value="NC_019977.1"/>
</dbReference>
<sequence length="360" mass="39438">MSRLELIDENIRTIPEYVPGRSIEDTAKKYGLDPTSIIKLGSNENPLGPSQKAVDAILENASKVHLYPSADAGELVDALSTYLDIPASNICAAGPGMDGLLDNLMRLMIREGDEVIIPIPTFSYYEIAARANGASVVYVQRNQDMTVDIDAIKKAVSFRTKVIFLCSPNNPSGDVISESDIRMLLESFHGLVFVDEAYVEFAEHSVANLAMEYDNLVVGRTFSKIFGLAGLRLGYGIMPSWLKTEYLKVATPFNVSLLALKAGIAAISDKQHIEKSIAMVREGRKYLQEQIPFKVYGSMANFVLVDVSPLSASEVCEALLKKGIIVRDCRSFRGAGSSLIRVTVGTQEQNMRVVEAFRSA</sequence>
<comment type="cofactor">
    <cofactor evidence="1 7">
        <name>pyridoxal 5'-phosphate</name>
        <dbReference type="ChEBI" id="CHEBI:597326"/>
    </cofactor>
</comment>
<gene>
    <name evidence="7" type="primary">hisC</name>
    <name evidence="9" type="ordered locus">Metho_0451</name>
</gene>
<dbReference type="GO" id="GO:0030170">
    <property type="term" value="F:pyridoxal phosphate binding"/>
    <property type="evidence" value="ECO:0007669"/>
    <property type="project" value="InterPro"/>
</dbReference>
<dbReference type="PANTHER" id="PTHR42885:SF2">
    <property type="entry name" value="HISTIDINOL-PHOSPHATE AMINOTRANSFERASE"/>
    <property type="match status" value="1"/>
</dbReference>
<proteinExistence type="inferred from homology"/>
<dbReference type="KEGG" id="mhz:Metho_0451"/>
<dbReference type="GO" id="GO:0004400">
    <property type="term" value="F:histidinol-phosphate transaminase activity"/>
    <property type="evidence" value="ECO:0007669"/>
    <property type="project" value="UniProtKB-UniRule"/>
</dbReference>
<keyword evidence="10" id="KW-1185">Reference proteome</keyword>
<comment type="similarity">
    <text evidence="7">Belongs to the class-II pyridoxal-phosphate-dependent aminotransferase family. Histidinol-phosphate aminotransferase subfamily.</text>
</comment>
<keyword evidence="3 7" id="KW-0028">Amino-acid biosynthesis</keyword>
<dbReference type="InterPro" id="IPR015424">
    <property type="entry name" value="PyrdxlP-dep_Trfase"/>
</dbReference>
<dbReference type="InterPro" id="IPR005861">
    <property type="entry name" value="HisP_aminotrans"/>
</dbReference>
<name>L0KXB6_METHD</name>
<dbReference type="UniPathway" id="UPA00031">
    <property type="reaction ID" value="UER00012"/>
</dbReference>
<evidence type="ECO:0000256" key="5">
    <source>
        <dbReference type="ARBA" id="ARBA00022898"/>
    </source>
</evidence>
<evidence type="ECO:0000313" key="10">
    <source>
        <dbReference type="Proteomes" id="UP000010866"/>
    </source>
</evidence>
<dbReference type="PANTHER" id="PTHR42885">
    <property type="entry name" value="HISTIDINOL-PHOSPHATE AMINOTRANSFERASE-RELATED"/>
    <property type="match status" value="1"/>
</dbReference>
<protein>
    <recommendedName>
        <fullName evidence="7">Histidinol-phosphate aminotransferase</fullName>
        <ecNumber evidence="7">2.6.1.9</ecNumber>
    </recommendedName>
    <alternativeName>
        <fullName evidence="7">Imidazole acetol-phosphate transaminase</fullName>
    </alternativeName>
</protein>
<evidence type="ECO:0000259" key="8">
    <source>
        <dbReference type="Pfam" id="PF00155"/>
    </source>
</evidence>
<dbReference type="Pfam" id="PF00155">
    <property type="entry name" value="Aminotran_1_2"/>
    <property type="match status" value="1"/>
</dbReference>
<dbReference type="EC" id="2.6.1.9" evidence="7"/>
<evidence type="ECO:0000256" key="3">
    <source>
        <dbReference type="ARBA" id="ARBA00022605"/>
    </source>
</evidence>
<keyword evidence="2 7" id="KW-0032">Aminotransferase</keyword>
<keyword evidence="4 7" id="KW-0808">Transferase</keyword>
<dbReference type="SUPFAM" id="SSF53383">
    <property type="entry name" value="PLP-dependent transferases"/>
    <property type="match status" value="1"/>
</dbReference>
<comment type="catalytic activity">
    <reaction evidence="7">
        <text>L-histidinol phosphate + 2-oxoglutarate = 3-(imidazol-4-yl)-2-oxopropyl phosphate + L-glutamate</text>
        <dbReference type="Rhea" id="RHEA:23744"/>
        <dbReference type="ChEBI" id="CHEBI:16810"/>
        <dbReference type="ChEBI" id="CHEBI:29985"/>
        <dbReference type="ChEBI" id="CHEBI:57766"/>
        <dbReference type="ChEBI" id="CHEBI:57980"/>
        <dbReference type="EC" id="2.6.1.9"/>
    </reaction>
</comment>
<dbReference type="HOGENOM" id="CLU_017584_3_3_2"/>
<dbReference type="OrthoDB" id="9929at2157"/>
<dbReference type="AlphaFoldDB" id="L0KXB6"/>
<evidence type="ECO:0000313" key="9">
    <source>
        <dbReference type="EMBL" id="AGB48718.1"/>
    </source>
</evidence>
<dbReference type="HAMAP" id="MF_01023">
    <property type="entry name" value="HisC_aminotrans_2"/>
    <property type="match status" value="1"/>
</dbReference>
<dbReference type="InterPro" id="IPR015422">
    <property type="entry name" value="PyrdxlP-dep_Trfase_small"/>
</dbReference>
<dbReference type="EMBL" id="CP003362">
    <property type="protein sequence ID" value="AGB48718.1"/>
    <property type="molecule type" value="Genomic_DNA"/>
</dbReference>
<dbReference type="InterPro" id="IPR004839">
    <property type="entry name" value="Aminotransferase_I/II_large"/>
</dbReference>
<evidence type="ECO:0000256" key="7">
    <source>
        <dbReference type="HAMAP-Rule" id="MF_01023"/>
    </source>
</evidence>
<dbReference type="Gene3D" id="3.40.640.10">
    <property type="entry name" value="Type I PLP-dependent aspartate aminotransferase-like (Major domain)"/>
    <property type="match status" value="1"/>
</dbReference>
<dbReference type="InterPro" id="IPR015421">
    <property type="entry name" value="PyrdxlP-dep_Trfase_major"/>
</dbReference>
<dbReference type="NCBIfam" id="TIGR01141">
    <property type="entry name" value="hisC"/>
    <property type="match status" value="1"/>
</dbReference>
<comment type="pathway">
    <text evidence="7">Amino-acid biosynthesis; L-histidine biosynthesis; L-histidine from 5-phospho-alpha-D-ribose 1-diphosphate: step 7/9.</text>
</comment>
<organism evidence="9 10">
    <name type="scientific">Methanomethylovorans hollandica (strain DSM 15978 / NBRC 107637 / DMS1)</name>
    <dbReference type="NCBI Taxonomy" id="867904"/>
    <lineage>
        <taxon>Archaea</taxon>
        <taxon>Methanobacteriati</taxon>
        <taxon>Methanobacteriota</taxon>
        <taxon>Stenosarchaea group</taxon>
        <taxon>Methanomicrobia</taxon>
        <taxon>Methanosarcinales</taxon>
        <taxon>Methanosarcinaceae</taxon>
        <taxon>Methanomethylovorans</taxon>
    </lineage>
</organism>
<accession>L0KXB6</accession>
<evidence type="ECO:0000256" key="4">
    <source>
        <dbReference type="ARBA" id="ARBA00022679"/>
    </source>
</evidence>
<evidence type="ECO:0000256" key="2">
    <source>
        <dbReference type="ARBA" id="ARBA00022576"/>
    </source>
</evidence>
<dbReference type="CDD" id="cd00609">
    <property type="entry name" value="AAT_like"/>
    <property type="match status" value="1"/>
</dbReference>
<dbReference type="Proteomes" id="UP000010866">
    <property type="component" value="Chromosome"/>
</dbReference>
<dbReference type="GO" id="GO:0000105">
    <property type="term" value="P:L-histidine biosynthetic process"/>
    <property type="evidence" value="ECO:0007669"/>
    <property type="project" value="UniProtKB-UniRule"/>
</dbReference>
<feature type="modified residue" description="N6-(pyridoxal phosphate)lysine" evidence="7">
    <location>
        <position position="224"/>
    </location>
</feature>
<keyword evidence="5 7" id="KW-0663">Pyridoxal phosphate</keyword>
<evidence type="ECO:0000256" key="6">
    <source>
        <dbReference type="ARBA" id="ARBA00023102"/>
    </source>
</evidence>
<dbReference type="STRING" id="867904.Metho_0451"/>
<dbReference type="Gene3D" id="3.90.1150.10">
    <property type="entry name" value="Aspartate Aminotransferase, domain 1"/>
    <property type="match status" value="1"/>
</dbReference>
<keyword evidence="6 7" id="KW-0368">Histidine biosynthesis</keyword>
<reference evidence="10" key="1">
    <citation type="submission" date="2012-02" db="EMBL/GenBank/DDBJ databases">
        <title>Complete sequence of chromosome of Methanomethylovorans hollandica DSM 15978.</title>
        <authorList>
            <person name="Lucas S."/>
            <person name="Copeland A."/>
            <person name="Lapidus A."/>
            <person name="Glavina del Rio T."/>
            <person name="Dalin E."/>
            <person name="Tice H."/>
            <person name="Bruce D."/>
            <person name="Goodwin L."/>
            <person name="Pitluck S."/>
            <person name="Peters L."/>
            <person name="Mikhailova N."/>
            <person name="Held B."/>
            <person name="Kyrpides N."/>
            <person name="Mavromatis K."/>
            <person name="Ivanova N."/>
            <person name="Brettin T."/>
            <person name="Detter J.C."/>
            <person name="Han C."/>
            <person name="Larimer F."/>
            <person name="Land M."/>
            <person name="Hauser L."/>
            <person name="Markowitz V."/>
            <person name="Cheng J.-F."/>
            <person name="Hugenholtz P."/>
            <person name="Woyke T."/>
            <person name="Wu D."/>
            <person name="Spring S."/>
            <person name="Schroeder M."/>
            <person name="Brambilla E."/>
            <person name="Klenk H.-P."/>
            <person name="Eisen J.A."/>
        </authorList>
    </citation>
    <scope>NUCLEOTIDE SEQUENCE [LARGE SCALE GENOMIC DNA]</scope>
    <source>
        <strain evidence="10">DSM 15978 / NBRC 107637 / DMS1</strain>
    </source>
</reference>
<evidence type="ECO:0000256" key="1">
    <source>
        <dbReference type="ARBA" id="ARBA00001933"/>
    </source>
</evidence>